<evidence type="ECO:0000313" key="3">
    <source>
        <dbReference type="Proteomes" id="UP000663864"/>
    </source>
</evidence>
<dbReference type="InterPro" id="IPR000157">
    <property type="entry name" value="TIR_dom"/>
</dbReference>
<reference evidence="2" key="1">
    <citation type="submission" date="2021-02" db="EMBL/GenBank/DDBJ databases">
        <authorList>
            <person name="Nowell W R."/>
        </authorList>
    </citation>
    <scope>NUCLEOTIDE SEQUENCE</scope>
</reference>
<dbReference type="InterPro" id="IPR016035">
    <property type="entry name" value="Acyl_Trfase/lysoPLipase"/>
</dbReference>
<dbReference type="SMART" id="SM00827">
    <property type="entry name" value="PKS_AT"/>
    <property type="match status" value="1"/>
</dbReference>
<dbReference type="SUPFAM" id="SSF52151">
    <property type="entry name" value="FabD/lysophospholipase-like"/>
    <property type="match status" value="1"/>
</dbReference>
<evidence type="ECO:0000313" key="2">
    <source>
        <dbReference type="EMBL" id="CAF1078019.1"/>
    </source>
</evidence>
<gene>
    <name evidence="2" type="ORF">ZHD862_LOCUS16433</name>
</gene>
<protein>
    <recommendedName>
        <fullName evidence="1">Malonyl-CoA:ACP transacylase (MAT) domain-containing protein</fullName>
    </recommendedName>
</protein>
<dbReference type="GO" id="GO:0007165">
    <property type="term" value="P:signal transduction"/>
    <property type="evidence" value="ECO:0007669"/>
    <property type="project" value="InterPro"/>
</dbReference>
<dbReference type="GO" id="GO:0016746">
    <property type="term" value="F:acyltransferase activity"/>
    <property type="evidence" value="ECO:0007669"/>
    <property type="project" value="InterPro"/>
</dbReference>
<dbReference type="Gene3D" id="3.40.47.10">
    <property type="match status" value="1"/>
</dbReference>
<dbReference type="InterPro" id="IPR001227">
    <property type="entry name" value="Ac_transferase_dom_sf"/>
</dbReference>
<feature type="domain" description="Malonyl-CoA:ACP transacylase (MAT)" evidence="1">
    <location>
        <begin position="157"/>
        <end position="429"/>
    </location>
</feature>
<dbReference type="InterPro" id="IPR035897">
    <property type="entry name" value="Toll_tir_struct_dom_sf"/>
</dbReference>
<evidence type="ECO:0000259" key="1">
    <source>
        <dbReference type="SMART" id="SM00827"/>
    </source>
</evidence>
<dbReference type="InterPro" id="IPR014043">
    <property type="entry name" value="Acyl_transferase_dom"/>
</dbReference>
<accession>A0A814MDD2</accession>
<dbReference type="AlphaFoldDB" id="A0A814MDD2"/>
<dbReference type="Gene3D" id="3.40.50.10140">
    <property type="entry name" value="Toll/interleukin-1 receptor homology (TIR) domain"/>
    <property type="match status" value="1"/>
</dbReference>
<name>A0A814MDD2_9BILA</name>
<dbReference type="Pfam" id="PF13676">
    <property type="entry name" value="TIR_2"/>
    <property type="match status" value="1"/>
</dbReference>
<dbReference type="PANTHER" id="PTHR46270">
    <property type="entry name" value="ARMADILLO-TYPE FOLD-RELATED"/>
    <property type="match status" value="1"/>
</dbReference>
<proteinExistence type="predicted"/>
<dbReference type="InterPro" id="IPR016039">
    <property type="entry name" value="Thiolase-like"/>
</dbReference>
<dbReference type="Gene3D" id="3.40.366.10">
    <property type="entry name" value="Malonyl-Coenzyme A Acyl Carrier Protein, domain 2"/>
    <property type="match status" value="1"/>
</dbReference>
<dbReference type="Pfam" id="PF00698">
    <property type="entry name" value="Acyl_transf_1"/>
    <property type="match status" value="1"/>
</dbReference>
<dbReference type="PANTHER" id="PTHR46270:SF2">
    <property type="entry name" value="TIR DOMAIN-CONTAINING PROTEIN"/>
    <property type="match status" value="1"/>
</dbReference>
<dbReference type="EMBL" id="CAJNOT010000774">
    <property type="protein sequence ID" value="CAF1078019.1"/>
    <property type="molecule type" value="Genomic_DNA"/>
</dbReference>
<comment type="caution">
    <text evidence="2">The sequence shown here is derived from an EMBL/GenBank/DDBJ whole genome shotgun (WGS) entry which is preliminary data.</text>
</comment>
<sequence>MTAFPPLHIDDEKEHPVAIGISSFGIGGNNAHAIVEEYHPKVRSIHTNGHVNEELLQQHGLFIFSTKSSDSLYKQVVSFNEWLKQIEPQDDERSFLARISQQLLLKRTISHEHLAIFVSANRAELQQQLDLFLQKQSIPGLLVTKSVSSNCPRICFVFSGQGPQWWAMGRELYSSEPIFRQWIQRINEEFIKINGGEFNLVNEMIEKTEKESRVNDTNIAQPALFAVQVGLAAVLVSWHIFPSAIVSHSAGEQAAAFISGRVSLNEAVRIVYNRSRLQHRNTRQDDNINLLFQILRQFSSLKEQYEEIQIILESIWFLSFEYSCAKNIHSHDKYFALLVQLSEINSNEIIQQAAKGILWQLKQTISINTNITNKLIISKPSKHIMFSYNHDSKDLVNQICQDLRNSGYRTWMDTDDMHGSTLDCMAHAIEQACLVILCITEKYKTSPNCQSEAEYAYRLKKPFVPILLQSKYKPDGWLGIILGTRLYIDFTKNDFDSNYNKLVKEIEATIK</sequence>
<organism evidence="2 3">
    <name type="scientific">Rotaria sordida</name>
    <dbReference type="NCBI Taxonomy" id="392033"/>
    <lineage>
        <taxon>Eukaryota</taxon>
        <taxon>Metazoa</taxon>
        <taxon>Spiralia</taxon>
        <taxon>Gnathifera</taxon>
        <taxon>Rotifera</taxon>
        <taxon>Eurotatoria</taxon>
        <taxon>Bdelloidea</taxon>
        <taxon>Philodinida</taxon>
        <taxon>Philodinidae</taxon>
        <taxon>Rotaria</taxon>
    </lineage>
</organism>
<dbReference type="SUPFAM" id="SSF52200">
    <property type="entry name" value="Toll/Interleukin receptor TIR domain"/>
    <property type="match status" value="1"/>
</dbReference>
<dbReference type="Proteomes" id="UP000663864">
    <property type="component" value="Unassembled WGS sequence"/>
</dbReference>